<dbReference type="Pfam" id="PF00578">
    <property type="entry name" value="AhpC-TSA"/>
    <property type="match status" value="1"/>
</dbReference>
<dbReference type="InterPro" id="IPR036249">
    <property type="entry name" value="Thioredoxin-like_sf"/>
</dbReference>
<sequence length="178" mass="20034">MKKLKNTLKSIISLIAIFAGINASAQTDYGYLVKVGDRAPDFETTTPDGTIVKLSDLRGKVVMLQFTASWCSVCRKEMPHIEADIWNKHKSNPDFALYGVDLDEPAEKVEAFAQQIPVSYPLLLDAKGEIFYQYAEKGAGVTRNVIIDKNGKIVFLTRLFKQEEFDQMKAVIEELLKK</sequence>
<dbReference type="SUPFAM" id="SSF52833">
    <property type="entry name" value="Thioredoxin-like"/>
    <property type="match status" value="1"/>
</dbReference>
<organism evidence="7 8">
    <name type="scientific">Mangrovibacterium marinum</name>
    <dbReference type="NCBI Taxonomy" id="1639118"/>
    <lineage>
        <taxon>Bacteria</taxon>
        <taxon>Pseudomonadati</taxon>
        <taxon>Bacteroidota</taxon>
        <taxon>Bacteroidia</taxon>
        <taxon>Marinilabiliales</taxon>
        <taxon>Prolixibacteraceae</taxon>
        <taxon>Mangrovibacterium</taxon>
    </lineage>
</organism>
<feature type="chain" id="PRO_5015742731" evidence="5">
    <location>
        <begin position="26"/>
        <end position="178"/>
    </location>
</feature>
<comment type="caution">
    <text evidence="7">The sequence shown here is derived from an EMBL/GenBank/DDBJ whole genome shotgun (WGS) entry which is preliminary data.</text>
</comment>
<dbReference type="AlphaFoldDB" id="A0A2T5C5P5"/>
<evidence type="ECO:0000256" key="3">
    <source>
        <dbReference type="ARBA" id="ARBA00023157"/>
    </source>
</evidence>
<feature type="domain" description="Thioredoxin" evidence="6">
    <location>
        <begin position="33"/>
        <end position="177"/>
    </location>
</feature>
<dbReference type="InterPro" id="IPR013766">
    <property type="entry name" value="Thioredoxin_domain"/>
</dbReference>
<dbReference type="PROSITE" id="PS51352">
    <property type="entry name" value="THIOREDOXIN_2"/>
    <property type="match status" value="1"/>
</dbReference>
<evidence type="ECO:0000256" key="4">
    <source>
        <dbReference type="ARBA" id="ARBA00023284"/>
    </source>
</evidence>
<keyword evidence="3" id="KW-1015">Disulfide bond</keyword>
<proteinExistence type="predicted"/>
<dbReference type="PANTHER" id="PTHR42852">
    <property type="entry name" value="THIOL:DISULFIDE INTERCHANGE PROTEIN DSBE"/>
    <property type="match status" value="1"/>
</dbReference>
<evidence type="ECO:0000256" key="2">
    <source>
        <dbReference type="ARBA" id="ARBA00022748"/>
    </source>
</evidence>
<comment type="subcellular location">
    <subcellularLocation>
        <location evidence="1">Cell envelope</location>
    </subcellularLocation>
</comment>
<evidence type="ECO:0000256" key="5">
    <source>
        <dbReference type="SAM" id="SignalP"/>
    </source>
</evidence>
<evidence type="ECO:0000259" key="6">
    <source>
        <dbReference type="PROSITE" id="PS51352"/>
    </source>
</evidence>
<keyword evidence="2" id="KW-0201">Cytochrome c-type biogenesis</keyword>
<reference evidence="7 8" key="1">
    <citation type="submission" date="2018-04" db="EMBL/GenBank/DDBJ databases">
        <title>Genomic Encyclopedia of Archaeal and Bacterial Type Strains, Phase II (KMG-II): from individual species to whole genera.</title>
        <authorList>
            <person name="Goeker M."/>
        </authorList>
    </citation>
    <scope>NUCLEOTIDE SEQUENCE [LARGE SCALE GENOMIC DNA]</scope>
    <source>
        <strain evidence="7 8">DSM 28823</strain>
    </source>
</reference>
<name>A0A2T5C5P5_9BACT</name>
<evidence type="ECO:0000313" key="8">
    <source>
        <dbReference type="Proteomes" id="UP000243525"/>
    </source>
</evidence>
<dbReference type="GO" id="GO:0017004">
    <property type="term" value="P:cytochrome complex assembly"/>
    <property type="evidence" value="ECO:0007669"/>
    <property type="project" value="UniProtKB-KW"/>
</dbReference>
<dbReference type="InterPro" id="IPR000866">
    <property type="entry name" value="AhpC/TSA"/>
</dbReference>
<protein>
    <submittedName>
        <fullName evidence="7">Peroxiredoxin</fullName>
    </submittedName>
</protein>
<dbReference type="RefSeq" id="WP_107821001.1">
    <property type="nucleotide sequence ID" value="NZ_OY782574.1"/>
</dbReference>
<dbReference type="Gene3D" id="3.40.30.10">
    <property type="entry name" value="Glutaredoxin"/>
    <property type="match status" value="1"/>
</dbReference>
<dbReference type="EMBL" id="QAAD01000002">
    <property type="protein sequence ID" value="PTN10225.1"/>
    <property type="molecule type" value="Genomic_DNA"/>
</dbReference>
<dbReference type="GO" id="GO:0030313">
    <property type="term" value="C:cell envelope"/>
    <property type="evidence" value="ECO:0007669"/>
    <property type="project" value="UniProtKB-SubCell"/>
</dbReference>
<dbReference type="PANTHER" id="PTHR42852:SF6">
    <property type="entry name" value="THIOL:DISULFIDE INTERCHANGE PROTEIN DSBE"/>
    <property type="match status" value="1"/>
</dbReference>
<dbReference type="Proteomes" id="UP000243525">
    <property type="component" value="Unassembled WGS sequence"/>
</dbReference>
<accession>A0A2T5C5P5</accession>
<keyword evidence="5" id="KW-0732">Signal</keyword>
<evidence type="ECO:0000256" key="1">
    <source>
        <dbReference type="ARBA" id="ARBA00004196"/>
    </source>
</evidence>
<evidence type="ECO:0000313" key="7">
    <source>
        <dbReference type="EMBL" id="PTN10225.1"/>
    </source>
</evidence>
<keyword evidence="8" id="KW-1185">Reference proteome</keyword>
<dbReference type="InterPro" id="IPR050553">
    <property type="entry name" value="Thioredoxin_ResA/DsbE_sf"/>
</dbReference>
<dbReference type="OrthoDB" id="9794348at2"/>
<keyword evidence="4" id="KW-0676">Redox-active center</keyword>
<feature type="signal peptide" evidence="5">
    <location>
        <begin position="1"/>
        <end position="25"/>
    </location>
</feature>
<dbReference type="GO" id="GO:0016209">
    <property type="term" value="F:antioxidant activity"/>
    <property type="evidence" value="ECO:0007669"/>
    <property type="project" value="InterPro"/>
</dbReference>
<gene>
    <name evidence="7" type="ORF">C8N47_102210</name>
</gene>
<dbReference type="GO" id="GO:0016491">
    <property type="term" value="F:oxidoreductase activity"/>
    <property type="evidence" value="ECO:0007669"/>
    <property type="project" value="InterPro"/>
</dbReference>
<dbReference type="CDD" id="cd02966">
    <property type="entry name" value="TlpA_like_family"/>
    <property type="match status" value="1"/>
</dbReference>